<name>A0A1B1YL26_THEST</name>
<dbReference type="EMBL" id="CP014673">
    <property type="protein sequence ID" value="ANX01432.1"/>
    <property type="molecule type" value="Genomic_DNA"/>
</dbReference>
<evidence type="ECO:0008006" key="3">
    <source>
        <dbReference type="Google" id="ProtNLM"/>
    </source>
</evidence>
<protein>
    <recommendedName>
        <fullName evidence="3">TPR repeat-containing protein</fullName>
    </recommendedName>
</protein>
<proteinExistence type="predicted"/>
<sequence length="319" mass="37738">MQTNRYLLIKSLGKSIWADVDHVMCQILAAELTNRIPVVYWGMESLYSESISTNAFELFFEPVSNISVHDIVRPESTFYPPVWNSKNILAEDTDRFKMEGRDLKSLMRSDANIVVSDIYYPLSSILQFANRSHWSFGKTPYQVYRQLYDKYLIPKPIVKREIKKYINTHPNFRDEKPILGVHCRSNAIVNEVAQLYDLNELYKPHIWHYIERYNIRHIFLITDSKKILKQYKKLYDINGMLLYTDSKKRPLKERIPTYLQKYPNKRHKGVELIKDTIEVIKDTYLAAQCDFFIGNGYSSLSNTVLRLKDWPETNIKLLY</sequence>
<gene>
    <name evidence="1" type="ORF">CSTERLE_07560</name>
</gene>
<dbReference type="PANTHER" id="PTHR13132">
    <property type="entry name" value="ALPHA- 1,6 -FUCOSYLTRANSFERASE"/>
    <property type="match status" value="1"/>
</dbReference>
<dbReference type="GO" id="GO:0006487">
    <property type="term" value="P:protein N-linked glycosylation"/>
    <property type="evidence" value="ECO:0007669"/>
    <property type="project" value="TreeGrafter"/>
</dbReference>
<dbReference type="Gene3D" id="3.40.50.11340">
    <property type="match status" value="1"/>
</dbReference>
<dbReference type="Gene3D" id="3.40.50.11350">
    <property type="match status" value="1"/>
</dbReference>
<dbReference type="AlphaFoldDB" id="A0A1B1YL26"/>
<accession>A0A1B1YL26</accession>
<dbReference type="PANTHER" id="PTHR13132:SF29">
    <property type="entry name" value="ALPHA-(1,6)-FUCOSYLTRANSFERASE"/>
    <property type="match status" value="1"/>
</dbReference>
<evidence type="ECO:0000313" key="1">
    <source>
        <dbReference type="EMBL" id="ANX01432.1"/>
    </source>
</evidence>
<reference evidence="1 2" key="1">
    <citation type="submission" date="2016-02" db="EMBL/GenBank/DDBJ databases">
        <title>Comparison of Clostridium stercorarium subspecies using comparative genomics and transcriptomics.</title>
        <authorList>
            <person name="Schellenberg J."/>
            <person name="Thallinger G."/>
            <person name="Levin D.B."/>
            <person name="Zhang X."/>
            <person name="Alvare G."/>
            <person name="Fristensky B."/>
            <person name="Sparling R."/>
        </authorList>
    </citation>
    <scope>NUCLEOTIDE SEQUENCE [LARGE SCALE GENOMIC DNA]</scope>
    <source>
        <strain evidence="1 2">DSM 9219</strain>
    </source>
</reference>
<dbReference type="Proteomes" id="UP000092931">
    <property type="component" value="Chromosome"/>
</dbReference>
<evidence type="ECO:0000313" key="2">
    <source>
        <dbReference type="Proteomes" id="UP000092931"/>
    </source>
</evidence>
<organism evidence="1 2">
    <name type="scientific">Thermoclostridium stercorarium subsp. leptospartum DSM 9219</name>
    <dbReference type="NCBI Taxonomy" id="1346611"/>
    <lineage>
        <taxon>Bacteria</taxon>
        <taxon>Bacillati</taxon>
        <taxon>Bacillota</taxon>
        <taxon>Clostridia</taxon>
        <taxon>Eubacteriales</taxon>
        <taxon>Oscillospiraceae</taxon>
        <taxon>Thermoclostridium</taxon>
    </lineage>
</organism>
<dbReference type="RefSeq" id="WP_065820823.1">
    <property type="nucleotide sequence ID" value="NZ_CP014673.1"/>
</dbReference>
<dbReference type="GO" id="GO:0046921">
    <property type="term" value="F:alpha-(1-&gt;6)-fucosyltransferase activity"/>
    <property type="evidence" value="ECO:0007669"/>
    <property type="project" value="TreeGrafter"/>
</dbReference>